<proteinExistence type="inferred from homology"/>
<gene>
    <name evidence="9" type="ORF">H9784_07615</name>
</gene>
<keyword evidence="7 8" id="KW-0472">Membrane</keyword>
<dbReference type="GO" id="GO:0022857">
    <property type="term" value="F:transmembrane transporter activity"/>
    <property type="evidence" value="ECO:0007669"/>
    <property type="project" value="InterPro"/>
</dbReference>
<feature type="transmembrane region" description="Helical" evidence="8">
    <location>
        <begin position="486"/>
        <end position="506"/>
    </location>
</feature>
<evidence type="ECO:0000256" key="2">
    <source>
        <dbReference type="ARBA" id="ARBA00005658"/>
    </source>
</evidence>
<dbReference type="PANTHER" id="PTHR30047:SF7">
    <property type="entry name" value="HIGH-AFFINITY CHOLINE TRANSPORT PROTEIN"/>
    <property type="match status" value="1"/>
</dbReference>
<feature type="transmembrane region" description="Helical" evidence="8">
    <location>
        <begin position="417"/>
        <end position="440"/>
    </location>
</feature>
<evidence type="ECO:0000256" key="8">
    <source>
        <dbReference type="SAM" id="Phobius"/>
    </source>
</evidence>
<dbReference type="EMBL" id="DWZD01000042">
    <property type="protein sequence ID" value="HJA79414.1"/>
    <property type="molecule type" value="Genomic_DNA"/>
</dbReference>
<comment type="similarity">
    <text evidence="2">Belongs to the BCCT transporter (TC 2.A.15) family.</text>
</comment>
<feature type="transmembrane region" description="Helical" evidence="8">
    <location>
        <begin position="205"/>
        <end position="230"/>
    </location>
</feature>
<name>A0A9D2HPA3_9BACT</name>
<protein>
    <submittedName>
        <fullName evidence="9">BCCT family transporter</fullName>
    </submittedName>
</protein>
<dbReference type="GO" id="GO:0005886">
    <property type="term" value="C:plasma membrane"/>
    <property type="evidence" value="ECO:0007669"/>
    <property type="project" value="UniProtKB-SubCell"/>
</dbReference>
<feature type="transmembrane region" description="Helical" evidence="8">
    <location>
        <begin position="97"/>
        <end position="119"/>
    </location>
</feature>
<keyword evidence="6 8" id="KW-1133">Transmembrane helix</keyword>
<dbReference type="Proteomes" id="UP000823821">
    <property type="component" value="Unassembled WGS sequence"/>
</dbReference>
<evidence type="ECO:0000256" key="1">
    <source>
        <dbReference type="ARBA" id="ARBA00004651"/>
    </source>
</evidence>
<keyword evidence="4" id="KW-1003">Cell membrane</keyword>
<evidence type="ECO:0000313" key="9">
    <source>
        <dbReference type="EMBL" id="HJA79414.1"/>
    </source>
</evidence>
<feature type="transmembrane region" description="Helical" evidence="8">
    <location>
        <begin position="362"/>
        <end position="381"/>
    </location>
</feature>
<feature type="transmembrane region" description="Helical" evidence="8">
    <location>
        <begin position="275"/>
        <end position="294"/>
    </location>
</feature>
<dbReference type="InterPro" id="IPR000060">
    <property type="entry name" value="BCCT_transptr"/>
</dbReference>
<keyword evidence="5 8" id="KW-0812">Transmembrane</keyword>
<reference evidence="9" key="2">
    <citation type="submission" date="2021-04" db="EMBL/GenBank/DDBJ databases">
        <authorList>
            <person name="Gilroy R."/>
        </authorList>
    </citation>
    <scope>NUCLEOTIDE SEQUENCE</scope>
    <source>
        <strain evidence="9">5032</strain>
    </source>
</reference>
<evidence type="ECO:0000256" key="4">
    <source>
        <dbReference type="ARBA" id="ARBA00022475"/>
    </source>
</evidence>
<keyword evidence="3" id="KW-0813">Transport</keyword>
<evidence type="ECO:0000313" key="10">
    <source>
        <dbReference type="Proteomes" id="UP000823821"/>
    </source>
</evidence>
<evidence type="ECO:0000256" key="7">
    <source>
        <dbReference type="ARBA" id="ARBA00023136"/>
    </source>
</evidence>
<dbReference type="AlphaFoldDB" id="A0A9D2HPA3"/>
<feature type="transmembrane region" description="Helical" evidence="8">
    <location>
        <begin position="461"/>
        <end position="480"/>
    </location>
</feature>
<evidence type="ECO:0000256" key="5">
    <source>
        <dbReference type="ARBA" id="ARBA00022692"/>
    </source>
</evidence>
<sequence length="519" mass="56958">MSNLSSSHRFGLFGTVDHKLFWPSLTVFAVILVFAIVAPQSCGLFFSSIQNFVLANFSWLILAIGAAAILFALWMLLNRPFGHIRLGGQDCKPEFSFYAWVSMLFCAGLGTGFVIFGAAEPLYHLYSAPTILDAGTTGTAQGVPEAIRLAVVNWGLFCWPLFCTAGWAIGYAAYRHKKPLRTSTGLYGILGERCNDTIISKIVDILAAVATIGGVAMMIGLGVASITFALKLLFGIELGPLGQLSVMLGLIIIYILSSASGIAKGMRLFSESTGYLALFLLVAVLFLGNTPITYSLNMLLQVTGEFLFRLPQNLFWSDATQITPRPWSGTWFIFYILWNMSYVPFSGGFIARISRGRTMREFVFGTVFVPIIMCLLWFSIWGSNACFEQLSGYQPMWQVVKENPEQALYMLLGSFPFGSLLCFVAFICFCGFAITTADAASHFIARQVAPGEENSSLAMRVLWGCIIGMTGIIFQVTGGFSAIKSLAISGGTLFVLVMIAYIISIWRMMHADYPPQEQR</sequence>
<reference evidence="9" key="1">
    <citation type="journal article" date="2021" name="PeerJ">
        <title>Extensive microbial diversity within the chicken gut microbiome revealed by metagenomics and culture.</title>
        <authorList>
            <person name="Gilroy R."/>
            <person name="Ravi A."/>
            <person name="Getino M."/>
            <person name="Pursley I."/>
            <person name="Horton D.L."/>
            <person name="Alikhan N.F."/>
            <person name="Baker D."/>
            <person name="Gharbi K."/>
            <person name="Hall N."/>
            <person name="Watson M."/>
            <person name="Adriaenssens E.M."/>
            <person name="Foster-Nyarko E."/>
            <person name="Jarju S."/>
            <person name="Secka A."/>
            <person name="Antonio M."/>
            <person name="Oren A."/>
            <person name="Chaudhuri R.R."/>
            <person name="La Ragione R."/>
            <person name="Hildebrand F."/>
            <person name="Pallen M.J."/>
        </authorList>
    </citation>
    <scope>NUCLEOTIDE SEQUENCE</scope>
    <source>
        <strain evidence="9">5032</strain>
    </source>
</reference>
<evidence type="ECO:0000256" key="6">
    <source>
        <dbReference type="ARBA" id="ARBA00022989"/>
    </source>
</evidence>
<comment type="subcellular location">
    <subcellularLocation>
        <location evidence="1">Cell membrane</location>
        <topology evidence="1">Multi-pass membrane protein</topology>
    </subcellularLocation>
</comment>
<accession>A0A9D2HPA3</accession>
<feature type="transmembrane region" description="Helical" evidence="8">
    <location>
        <begin position="332"/>
        <end position="350"/>
    </location>
</feature>
<feature type="transmembrane region" description="Helical" evidence="8">
    <location>
        <begin position="20"/>
        <end position="37"/>
    </location>
</feature>
<dbReference type="Pfam" id="PF02028">
    <property type="entry name" value="BCCT"/>
    <property type="match status" value="1"/>
</dbReference>
<feature type="transmembrane region" description="Helical" evidence="8">
    <location>
        <begin position="154"/>
        <end position="174"/>
    </location>
</feature>
<dbReference type="PANTHER" id="PTHR30047">
    <property type="entry name" value="HIGH-AFFINITY CHOLINE TRANSPORT PROTEIN-RELATED"/>
    <property type="match status" value="1"/>
</dbReference>
<evidence type="ECO:0000256" key="3">
    <source>
        <dbReference type="ARBA" id="ARBA00022448"/>
    </source>
</evidence>
<comment type="caution">
    <text evidence="9">The sequence shown here is derived from an EMBL/GenBank/DDBJ whole genome shotgun (WGS) entry which is preliminary data.</text>
</comment>
<feature type="transmembrane region" description="Helical" evidence="8">
    <location>
        <begin position="242"/>
        <end position="263"/>
    </location>
</feature>
<organism evidence="9 10">
    <name type="scientific">Candidatus Desulfovibrio intestinavium</name>
    <dbReference type="NCBI Taxonomy" id="2838534"/>
    <lineage>
        <taxon>Bacteria</taxon>
        <taxon>Pseudomonadati</taxon>
        <taxon>Thermodesulfobacteriota</taxon>
        <taxon>Desulfovibrionia</taxon>
        <taxon>Desulfovibrionales</taxon>
        <taxon>Desulfovibrionaceae</taxon>
        <taxon>Desulfovibrio</taxon>
    </lineage>
</organism>
<feature type="transmembrane region" description="Helical" evidence="8">
    <location>
        <begin position="57"/>
        <end position="77"/>
    </location>
</feature>